<keyword evidence="3 8" id="KW-0132">Cell division</keyword>
<feature type="transmembrane region" description="Helical" evidence="8">
    <location>
        <begin position="28"/>
        <end position="45"/>
    </location>
</feature>
<sequence>MEQKRVVSIEDRIPQLKKERRKKANRKITMYVIVFFLLLFVVIYLQSPLSYVKSIDVEGEVLISEEEIITLSDIDHYTNFWGIQKKDIQEKLEKHPQISEVNMEKKYLTNGIILHIKELNYVGNMQTENGLVPLLENGNSLTEFSNNSIVRSVPLLVNFDNYPNIERLAKELNKLPRYIHALISEIQWAPTDTNQQKLILFMTDGYQVEITARSFADLLTSYPSIVNQLEDGVPGVITIDEAGAVFTPFDSGKSERIDKVE</sequence>
<evidence type="ECO:0000256" key="1">
    <source>
        <dbReference type="ARBA" id="ARBA00004370"/>
    </source>
</evidence>
<evidence type="ECO:0000256" key="4">
    <source>
        <dbReference type="ARBA" id="ARBA00022692"/>
    </source>
</evidence>
<dbReference type="InterPro" id="IPR005548">
    <property type="entry name" value="Cell_div_FtsQ/DivIB_C"/>
</dbReference>
<dbReference type="PROSITE" id="PS51779">
    <property type="entry name" value="POTRA"/>
    <property type="match status" value="1"/>
</dbReference>
<dbReference type="Pfam" id="PF08478">
    <property type="entry name" value="POTRA_1"/>
    <property type="match status" value="1"/>
</dbReference>
<dbReference type="EMBL" id="JBHSDV010000001">
    <property type="protein sequence ID" value="MFC4387315.1"/>
    <property type="molecule type" value="Genomic_DNA"/>
</dbReference>
<name>A0ABV8VTH0_9BACI</name>
<keyword evidence="11" id="KW-1185">Reference proteome</keyword>
<dbReference type="PANTHER" id="PTHR37820:SF1">
    <property type="entry name" value="CELL DIVISION PROTEIN FTSQ"/>
    <property type="match status" value="1"/>
</dbReference>
<keyword evidence="5 8" id="KW-1133">Transmembrane helix</keyword>
<keyword evidence="7 8" id="KW-0131">Cell cycle</keyword>
<feature type="domain" description="POTRA" evidence="9">
    <location>
        <begin position="50"/>
        <end position="119"/>
    </location>
</feature>
<proteinExistence type="inferred from homology"/>
<evidence type="ECO:0000256" key="6">
    <source>
        <dbReference type="ARBA" id="ARBA00023136"/>
    </source>
</evidence>
<keyword evidence="6 8" id="KW-0472">Membrane</keyword>
<dbReference type="Proteomes" id="UP001595880">
    <property type="component" value="Unassembled WGS sequence"/>
</dbReference>
<dbReference type="HAMAP" id="MF_00912">
    <property type="entry name" value="DivIB"/>
    <property type="match status" value="1"/>
</dbReference>
<dbReference type="InterPro" id="IPR050487">
    <property type="entry name" value="FtsQ_DivIB"/>
</dbReference>
<dbReference type="RefSeq" id="WP_390196973.1">
    <property type="nucleotide sequence ID" value="NZ_JBHSDV010000001.1"/>
</dbReference>
<evidence type="ECO:0000256" key="7">
    <source>
        <dbReference type="ARBA" id="ARBA00023306"/>
    </source>
</evidence>
<evidence type="ECO:0000313" key="11">
    <source>
        <dbReference type="Proteomes" id="UP001595880"/>
    </source>
</evidence>
<dbReference type="Gene3D" id="3.40.50.10960">
    <property type="match status" value="1"/>
</dbReference>
<dbReference type="InterPro" id="IPR034746">
    <property type="entry name" value="POTRA"/>
</dbReference>
<gene>
    <name evidence="8" type="primary">divIB</name>
    <name evidence="10" type="ORF">ACFOZ1_05765</name>
</gene>
<comment type="subcellular location">
    <subcellularLocation>
        <location evidence="8">Cell membrane</location>
        <topology evidence="8">Single-pass type II membrane protein</topology>
    </subcellularLocation>
    <subcellularLocation>
        <location evidence="1">Membrane</location>
    </subcellularLocation>
    <text evidence="8">Localizes to the division septum.</text>
</comment>
<comment type="caution">
    <text evidence="10">The sequence shown here is derived from an EMBL/GenBank/DDBJ whole genome shotgun (WGS) entry which is preliminary data.</text>
</comment>
<evidence type="ECO:0000313" key="10">
    <source>
        <dbReference type="EMBL" id="MFC4387315.1"/>
    </source>
</evidence>
<comment type="similarity">
    <text evidence="8">Belongs to the FtsQ/DivIB family. DivIB subfamily.</text>
</comment>
<evidence type="ECO:0000256" key="3">
    <source>
        <dbReference type="ARBA" id="ARBA00022618"/>
    </source>
</evidence>
<evidence type="ECO:0000256" key="5">
    <source>
        <dbReference type="ARBA" id="ARBA00022989"/>
    </source>
</evidence>
<dbReference type="InterPro" id="IPR013685">
    <property type="entry name" value="POTRA_FtsQ_type"/>
</dbReference>
<protein>
    <recommendedName>
        <fullName evidence="8">Cell division protein DivIB</fullName>
    </recommendedName>
</protein>
<accession>A0ABV8VTH0</accession>
<organism evidence="10 11">
    <name type="scientific">Gracilibacillus marinus</name>
    <dbReference type="NCBI Taxonomy" id="630535"/>
    <lineage>
        <taxon>Bacteria</taxon>
        <taxon>Bacillati</taxon>
        <taxon>Bacillota</taxon>
        <taxon>Bacilli</taxon>
        <taxon>Bacillales</taxon>
        <taxon>Bacillaceae</taxon>
        <taxon>Gracilibacillus</taxon>
    </lineage>
</organism>
<evidence type="ECO:0000256" key="2">
    <source>
        <dbReference type="ARBA" id="ARBA00022475"/>
    </source>
</evidence>
<dbReference type="Gene3D" id="3.10.20.310">
    <property type="entry name" value="membrane protein fhac"/>
    <property type="match status" value="1"/>
</dbReference>
<dbReference type="GO" id="GO:0051301">
    <property type="term" value="P:cell division"/>
    <property type="evidence" value="ECO:0007669"/>
    <property type="project" value="UniProtKB-KW"/>
</dbReference>
<reference evidence="11" key="1">
    <citation type="journal article" date="2019" name="Int. J. Syst. Evol. Microbiol.">
        <title>The Global Catalogue of Microorganisms (GCM) 10K type strain sequencing project: providing services to taxonomists for standard genome sequencing and annotation.</title>
        <authorList>
            <consortium name="The Broad Institute Genomics Platform"/>
            <consortium name="The Broad Institute Genome Sequencing Center for Infectious Disease"/>
            <person name="Wu L."/>
            <person name="Ma J."/>
        </authorList>
    </citation>
    <scope>NUCLEOTIDE SEQUENCE [LARGE SCALE GENOMIC DNA]</scope>
    <source>
        <strain evidence="11">KACC 14058</strain>
    </source>
</reference>
<keyword evidence="4 8" id="KW-0812">Transmembrane</keyword>
<dbReference type="Pfam" id="PF03799">
    <property type="entry name" value="FtsQ_DivIB_C"/>
    <property type="match status" value="1"/>
</dbReference>
<keyword evidence="2 8" id="KW-1003">Cell membrane</keyword>
<evidence type="ECO:0000259" key="9">
    <source>
        <dbReference type="PROSITE" id="PS51779"/>
    </source>
</evidence>
<dbReference type="PANTHER" id="PTHR37820">
    <property type="entry name" value="CELL DIVISION PROTEIN DIVIB"/>
    <property type="match status" value="1"/>
</dbReference>
<evidence type="ECO:0000256" key="8">
    <source>
        <dbReference type="HAMAP-Rule" id="MF_00912"/>
    </source>
</evidence>
<dbReference type="InterPro" id="IPR026580">
    <property type="entry name" value="DivIB"/>
</dbReference>
<comment type="function">
    <text evidence="8">Cell division protein that may be involved in stabilizing or promoting the assembly of the division complex.</text>
</comment>